<feature type="domain" description="Fibronectin type-III" evidence="3">
    <location>
        <begin position="483"/>
        <end position="570"/>
    </location>
</feature>
<dbReference type="Pfam" id="PF00041">
    <property type="entry name" value="fn3"/>
    <property type="match status" value="7"/>
</dbReference>
<accession>A0ABM7VLG6</accession>
<dbReference type="InterPro" id="IPR026444">
    <property type="entry name" value="Secre_tail"/>
</dbReference>
<keyword evidence="1" id="KW-0677">Repeat</keyword>
<dbReference type="Pfam" id="PF18962">
    <property type="entry name" value="Por_Secre_tail"/>
    <property type="match status" value="1"/>
</dbReference>
<sequence length="1014" mass="110163">MMNIFTLKRLMSFLLFLLISQNLFAQNIVNETHQIDGASDHKAFFSVNDFFSNEKGIILDEGEEVEGEWQFSTSAEGVEILSTSGLETNGDNVSMPYLEYKVKFNQAGSYGLGMLYRSLNSQGEIRATWDWDGSSEIPSLYFKQDGKGSKFQWSKGGIIKSFEAGETHTLTIAIGEYRPELEFAMFAITNEWSGWKQETADLIPTNAPTNISATTEAEGKTTLSWDKAEIIDVFDQDEDITYHIVINGNEVETVTGVTSYEYTFADLEVSHEAYIYTTDGSGNTSKHSDTQIILDKEVPTTPSDLEVSNITAESALLTWTASEDNVGVDYYLIYLNDRGAIDYHGSDAQLSLSNLEDHTEYNVAVVAVDVNGNKSAEGTTSFKTLDGTDPSIPADVVASAITETGFTLNWTASTDNSGMVEGYKVKIGDAAAIDVNEATYTVTDLTAYTKYAVQVSAYDASGNESEYSTALEVMTIDETAPTPPEDFAIEAIEITETSIKMEWPAFMDNSGTVAGYKVKVDSEEFDAADNSFELTDLRANTVYRISISAYDAAGNASSFTNIERITTIDVTAPSVPEDLKALGRYEHSLSIGWDRSTDNSGQVDGYKVMVGDQDTIALVHTNSYTVLGLAAYTTYTVKVAAVDHSGNVSDYSAAIDVMTTDETNPTVPTDLMVENVTETTADLSWTASTDNDQIAKYMVVVNGGPAVEVDGMTNNLAIMDLIPLSENTAYVYAVDRAGNMSTHSDQLTFQTIDSTAPTVPQNLIASDISETGFVLNWTASTDNVGVVGYKVKVGDAEPLEVATTTLTVTNLEPYTNYEVSVSAFDASGNASAYSEEVTVMTTDNTAPTVPENVVASEVTINSANLSWNAAEDNVGIKEYIIYLNEEMLASTSETVYELMDLTAETTYSFAVVAVDLAGNKSAMSETVSFTTDKPLSSTPREAKFKVYPNPAVGQMTIAFQEAGTAEYAILNMSGQQIRSGSCNKPTMILNLPSGLYIFRVKINDIIKTEVIVFK</sequence>
<evidence type="ECO:0000256" key="1">
    <source>
        <dbReference type="ARBA" id="ARBA00022737"/>
    </source>
</evidence>
<feature type="domain" description="Fibronectin type-III" evidence="3">
    <location>
        <begin position="667"/>
        <end position="754"/>
    </location>
</feature>
<evidence type="ECO:0000256" key="2">
    <source>
        <dbReference type="SAM" id="SignalP"/>
    </source>
</evidence>
<feature type="domain" description="Fibronectin type-III" evidence="3">
    <location>
        <begin position="759"/>
        <end position="844"/>
    </location>
</feature>
<keyword evidence="2" id="KW-0732">Signal</keyword>
<dbReference type="Gene3D" id="2.60.120.260">
    <property type="entry name" value="Galactose-binding domain-like"/>
    <property type="match status" value="1"/>
</dbReference>
<dbReference type="CDD" id="cd00063">
    <property type="entry name" value="FN3"/>
    <property type="match status" value="7"/>
</dbReference>
<dbReference type="SMART" id="SM00060">
    <property type="entry name" value="FN3"/>
    <property type="match status" value="8"/>
</dbReference>
<feature type="chain" id="PRO_5045586531" description="Fibronectin type-III domain-containing protein" evidence="2">
    <location>
        <begin position="26"/>
        <end position="1014"/>
    </location>
</feature>
<feature type="domain" description="Fibronectin type-III" evidence="3">
    <location>
        <begin position="392"/>
        <end position="478"/>
    </location>
</feature>
<dbReference type="InterPro" id="IPR003961">
    <property type="entry name" value="FN3_dom"/>
</dbReference>
<dbReference type="InterPro" id="IPR050991">
    <property type="entry name" value="ECM_Regulatory_Proteins"/>
</dbReference>
<feature type="domain" description="Fibronectin type-III" evidence="3">
    <location>
        <begin position="301"/>
        <end position="391"/>
    </location>
</feature>
<keyword evidence="4" id="KW-0614">Plasmid</keyword>
<dbReference type="InterPro" id="IPR036116">
    <property type="entry name" value="FN3_sf"/>
</dbReference>
<dbReference type="PANTHER" id="PTHR46708:SF2">
    <property type="entry name" value="FIBRONECTIN TYPE-III DOMAIN-CONTAINING PROTEIN"/>
    <property type="match status" value="1"/>
</dbReference>
<protein>
    <recommendedName>
        <fullName evidence="3">Fibronectin type-III domain-containing protein</fullName>
    </recommendedName>
</protein>
<dbReference type="Proteomes" id="UP001354989">
    <property type="component" value="Plasmid pPP4"/>
</dbReference>
<evidence type="ECO:0000313" key="4">
    <source>
        <dbReference type="EMBL" id="BDD01827.1"/>
    </source>
</evidence>
<geneLocation type="plasmid" evidence="4 5">
    <name>pPP4</name>
</geneLocation>
<feature type="domain" description="Fibronectin type-III" evidence="3">
    <location>
        <begin position="575"/>
        <end position="663"/>
    </location>
</feature>
<dbReference type="EMBL" id="AP025296">
    <property type="protein sequence ID" value="BDD01827.1"/>
    <property type="molecule type" value="Genomic_DNA"/>
</dbReference>
<feature type="signal peptide" evidence="2">
    <location>
        <begin position="1"/>
        <end position="25"/>
    </location>
</feature>
<proteinExistence type="predicted"/>
<evidence type="ECO:0000259" key="3">
    <source>
        <dbReference type="PROSITE" id="PS50853"/>
    </source>
</evidence>
<dbReference type="PANTHER" id="PTHR46708">
    <property type="entry name" value="TENASCIN"/>
    <property type="match status" value="1"/>
</dbReference>
<dbReference type="SUPFAM" id="SSF49265">
    <property type="entry name" value="Fibronectin type III"/>
    <property type="match status" value="4"/>
</dbReference>
<dbReference type="NCBIfam" id="TIGR04183">
    <property type="entry name" value="Por_Secre_tail"/>
    <property type="match status" value="1"/>
</dbReference>
<dbReference type="InterPro" id="IPR013783">
    <property type="entry name" value="Ig-like_fold"/>
</dbReference>
<evidence type="ECO:0000313" key="5">
    <source>
        <dbReference type="Proteomes" id="UP001354989"/>
    </source>
</evidence>
<feature type="domain" description="Fibronectin type-III" evidence="3">
    <location>
        <begin position="849"/>
        <end position="934"/>
    </location>
</feature>
<reference evidence="4 5" key="1">
    <citation type="submission" date="2021-12" db="EMBL/GenBank/DDBJ databases">
        <title>Genome sequencing of bacteria with rrn-lacking chromosome and rrn-plasmid.</title>
        <authorList>
            <person name="Anda M."/>
            <person name="Iwasaki W."/>
        </authorList>
    </citation>
    <scope>NUCLEOTIDE SEQUENCE [LARGE SCALE GENOMIC DNA]</scope>
    <source>
        <strain evidence="4 5">NBRC 101262</strain>
        <plasmid evidence="4 5">pPP4</plasmid>
    </source>
</reference>
<keyword evidence="5" id="KW-1185">Reference proteome</keyword>
<organism evidence="4 5">
    <name type="scientific">Persicobacter psychrovividus</name>
    <dbReference type="NCBI Taxonomy" id="387638"/>
    <lineage>
        <taxon>Bacteria</taxon>
        <taxon>Pseudomonadati</taxon>
        <taxon>Bacteroidota</taxon>
        <taxon>Cytophagia</taxon>
        <taxon>Cytophagales</taxon>
        <taxon>Persicobacteraceae</taxon>
        <taxon>Persicobacter</taxon>
    </lineage>
</organism>
<name>A0ABM7VLG6_9BACT</name>
<dbReference type="RefSeq" id="WP_338399142.1">
    <property type="nucleotide sequence ID" value="NZ_AP025296.1"/>
</dbReference>
<gene>
    <name evidence="4" type="ORF">PEPS_41070</name>
</gene>
<dbReference type="PROSITE" id="PS50853">
    <property type="entry name" value="FN3"/>
    <property type="match status" value="7"/>
</dbReference>
<dbReference type="Gene3D" id="2.60.40.10">
    <property type="entry name" value="Immunoglobulins"/>
    <property type="match status" value="7"/>
</dbReference>